<dbReference type="Pfam" id="PF00083">
    <property type="entry name" value="Sugar_tr"/>
    <property type="match status" value="1"/>
</dbReference>
<comment type="subcellular location">
    <subcellularLocation>
        <location evidence="1">Membrane</location>
        <topology evidence="1">Multi-pass membrane protein</topology>
    </subcellularLocation>
</comment>
<keyword evidence="7 11" id="KW-0472">Membrane</keyword>
<feature type="transmembrane region" description="Helical" evidence="11">
    <location>
        <begin position="254"/>
        <end position="274"/>
    </location>
</feature>
<keyword evidence="8" id="KW-0462">Maltose metabolism</keyword>
<dbReference type="HOGENOM" id="CLU_001265_11_5_1"/>
<dbReference type="PANTHER" id="PTHR48022">
    <property type="entry name" value="PLASTIDIC GLUCOSE TRANSPORTER 4"/>
    <property type="match status" value="1"/>
</dbReference>
<dbReference type="InterPro" id="IPR005828">
    <property type="entry name" value="MFS_sugar_transport-like"/>
</dbReference>
<dbReference type="PANTHER" id="PTHR48022:SF5">
    <property type="entry name" value="ALPHA-GLUCOSIDES PERMEASE MPH2-RELATED"/>
    <property type="match status" value="1"/>
</dbReference>
<dbReference type="FunFam" id="1.20.1250.20:FF:000254">
    <property type="entry name" value="MAL31p Maltose permease"/>
    <property type="match status" value="1"/>
</dbReference>
<dbReference type="EMBL" id="KN846958">
    <property type="protein sequence ID" value="KIW69256.1"/>
    <property type="molecule type" value="Genomic_DNA"/>
</dbReference>
<dbReference type="InterPro" id="IPR005829">
    <property type="entry name" value="Sugar_transporter_CS"/>
</dbReference>
<keyword evidence="4" id="KW-0762">Sugar transport</keyword>
<dbReference type="PROSITE" id="PS50850">
    <property type="entry name" value="MFS"/>
    <property type="match status" value="1"/>
</dbReference>
<dbReference type="GO" id="GO:0016020">
    <property type="term" value="C:membrane"/>
    <property type="evidence" value="ECO:0007669"/>
    <property type="project" value="UniProtKB-SubCell"/>
</dbReference>
<reference evidence="13 14" key="1">
    <citation type="submission" date="2015-01" db="EMBL/GenBank/DDBJ databases">
        <title>The Genome Sequence of Capronia semiimmersa CBS27337.</title>
        <authorList>
            <consortium name="The Broad Institute Genomics Platform"/>
            <person name="Cuomo C."/>
            <person name="de Hoog S."/>
            <person name="Gorbushina A."/>
            <person name="Stielow B."/>
            <person name="Teixiera M."/>
            <person name="Abouelleil A."/>
            <person name="Chapman S.B."/>
            <person name="Priest M."/>
            <person name="Young S.K."/>
            <person name="Wortman J."/>
            <person name="Nusbaum C."/>
            <person name="Birren B."/>
        </authorList>
    </citation>
    <scope>NUCLEOTIDE SEQUENCE [LARGE SCALE GENOMIC DNA]</scope>
    <source>
        <strain evidence="13 14">CBS 27337</strain>
    </source>
</reference>
<evidence type="ECO:0000256" key="6">
    <source>
        <dbReference type="ARBA" id="ARBA00022989"/>
    </source>
</evidence>
<protein>
    <recommendedName>
        <fullName evidence="12">Major facilitator superfamily (MFS) profile domain-containing protein</fullName>
    </recommendedName>
</protein>
<feature type="transmembrane region" description="Helical" evidence="11">
    <location>
        <begin position="463"/>
        <end position="491"/>
    </location>
</feature>
<dbReference type="GO" id="GO:0000023">
    <property type="term" value="P:maltose metabolic process"/>
    <property type="evidence" value="ECO:0007669"/>
    <property type="project" value="UniProtKB-KW"/>
</dbReference>
<feature type="domain" description="Major facilitator superfamily (MFS) profile" evidence="12">
    <location>
        <begin position="111"/>
        <end position="560"/>
    </location>
</feature>
<evidence type="ECO:0000256" key="1">
    <source>
        <dbReference type="ARBA" id="ARBA00004141"/>
    </source>
</evidence>
<feature type="region of interest" description="Disordered" evidence="10">
    <location>
        <begin position="1"/>
        <end position="59"/>
    </location>
</feature>
<dbReference type="Proteomes" id="UP000054266">
    <property type="component" value="Unassembled WGS sequence"/>
</dbReference>
<evidence type="ECO:0000313" key="13">
    <source>
        <dbReference type="EMBL" id="KIW69256.1"/>
    </source>
</evidence>
<feature type="transmembrane region" description="Helical" evidence="11">
    <location>
        <begin position="196"/>
        <end position="223"/>
    </location>
</feature>
<comment type="similarity">
    <text evidence="2 9">Belongs to the major facilitator superfamily. Sugar transporter (TC 2.A.1.1) family.</text>
</comment>
<evidence type="ECO:0000256" key="4">
    <source>
        <dbReference type="ARBA" id="ARBA00022597"/>
    </source>
</evidence>
<accession>A0A0D2CVS4</accession>
<keyword evidence="5 11" id="KW-0812">Transmembrane</keyword>
<dbReference type="AlphaFoldDB" id="A0A0D2CVS4"/>
<evidence type="ECO:0000313" key="14">
    <source>
        <dbReference type="Proteomes" id="UP000054266"/>
    </source>
</evidence>
<dbReference type="NCBIfam" id="TIGR00879">
    <property type="entry name" value="SP"/>
    <property type="match status" value="1"/>
</dbReference>
<evidence type="ECO:0000259" key="12">
    <source>
        <dbReference type="PROSITE" id="PS50850"/>
    </source>
</evidence>
<dbReference type="InterPro" id="IPR020846">
    <property type="entry name" value="MFS_dom"/>
</dbReference>
<dbReference type="PROSITE" id="PS00217">
    <property type="entry name" value="SUGAR_TRANSPORT_2"/>
    <property type="match status" value="1"/>
</dbReference>
<feature type="transmembrane region" description="Helical" evidence="11">
    <location>
        <begin position="286"/>
        <end position="303"/>
    </location>
</feature>
<organism evidence="13 14">
    <name type="scientific">Phialophora macrospora</name>
    <dbReference type="NCBI Taxonomy" id="1851006"/>
    <lineage>
        <taxon>Eukaryota</taxon>
        <taxon>Fungi</taxon>
        <taxon>Dikarya</taxon>
        <taxon>Ascomycota</taxon>
        <taxon>Pezizomycotina</taxon>
        <taxon>Eurotiomycetes</taxon>
        <taxon>Chaetothyriomycetidae</taxon>
        <taxon>Chaetothyriales</taxon>
        <taxon>Herpotrichiellaceae</taxon>
        <taxon>Phialophora</taxon>
    </lineage>
</organism>
<keyword evidence="6 11" id="KW-1133">Transmembrane helix</keyword>
<dbReference type="InterPro" id="IPR003663">
    <property type="entry name" value="Sugar/inositol_transpt"/>
</dbReference>
<dbReference type="Gene3D" id="1.20.1250.20">
    <property type="entry name" value="MFS general substrate transporter like domains"/>
    <property type="match status" value="1"/>
</dbReference>
<evidence type="ECO:0000256" key="5">
    <source>
        <dbReference type="ARBA" id="ARBA00022692"/>
    </source>
</evidence>
<evidence type="ECO:0000256" key="10">
    <source>
        <dbReference type="SAM" id="MobiDB-lite"/>
    </source>
</evidence>
<evidence type="ECO:0000256" key="9">
    <source>
        <dbReference type="RuleBase" id="RU003346"/>
    </source>
</evidence>
<feature type="transmembrane region" description="Helical" evidence="11">
    <location>
        <begin position="436"/>
        <end position="457"/>
    </location>
</feature>
<keyword evidence="14" id="KW-1185">Reference proteome</keyword>
<evidence type="ECO:0000256" key="8">
    <source>
        <dbReference type="ARBA" id="ARBA00026248"/>
    </source>
</evidence>
<dbReference type="SUPFAM" id="SSF103473">
    <property type="entry name" value="MFS general substrate transporter"/>
    <property type="match status" value="1"/>
</dbReference>
<dbReference type="InterPro" id="IPR050360">
    <property type="entry name" value="MFS_Sugar_Transporters"/>
</dbReference>
<evidence type="ECO:0000256" key="2">
    <source>
        <dbReference type="ARBA" id="ARBA00010992"/>
    </source>
</evidence>
<keyword evidence="3 9" id="KW-0813">Transport</keyword>
<gene>
    <name evidence="13" type="ORF">PV04_05141</name>
</gene>
<evidence type="ECO:0000256" key="3">
    <source>
        <dbReference type="ARBA" id="ARBA00022448"/>
    </source>
</evidence>
<dbReference type="GO" id="GO:0005351">
    <property type="term" value="F:carbohydrate:proton symporter activity"/>
    <property type="evidence" value="ECO:0007669"/>
    <property type="project" value="TreeGrafter"/>
</dbReference>
<proteinExistence type="inferred from homology"/>
<evidence type="ECO:0000256" key="11">
    <source>
        <dbReference type="SAM" id="Phobius"/>
    </source>
</evidence>
<evidence type="ECO:0000256" key="7">
    <source>
        <dbReference type="ARBA" id="ARBA00023136"/>
    </source>
</evidence>
<feature type="transmembrane region" description="Helical" evidence="11">
    <location>
        <begin position="407"/>
        <end position="429"/>
    </location>
</feature>
<dbReference type="InterPro" id="IPR036259">
    <property type="entry name" value="MFS_trans_sf"/>
</dbReference>
<sequence>MNDKRRSTSAAHYEESGAGRQLHRGVDGHANNTAGGSAGGSRRSSIAPTSAVAGRGQDSVVVQQEDATGRKMPAAMATLAELSADASNAAARERKMGLFEGVRLYPKAIFFSLALSMAVVMEGYDTALLSSFYGLPAFRQRFGQYAGLDQNGDPTYQLHASWQNGLSNGTSAAQIIGLFINGIVSERIGYRRTMLGALVSITCCIFVQFFAVNVQMLLAGYILSGLPWGVFQTLTTTYAAEVCPVILRPYLTTYVNLCWVMGQLIAAGILKGFATGKTEWAYRIPYAIQWIWPIPIAIVTLFAPESPWWLVRHGKLDQARATLLKLGSRNANPNFNVEDTLAMMIHTNELEMQQTAGTSYWDCFKGTDLRRTELAVMSWIIQHTSGGPMVGSGVYFMEQAGLAVSDAFSLGVGQSAMGFVGTIASWSLLPYFGRRTLYLSGLTVMLAILVVIGGLGVPELTTSIGWASGILILVFTFAYDLTIGPVCYSLVAELPSTRLRIKTVVLARNAYLASGLVTSTLQARFINPTAWNWRGQTAFFWMGTNLLSLAWTYFRLPEPKGLTYADMDVLFENRVSARKFRKVPVDPYSSNILVTVTDDGTNNDSSEKKV</sequence>
<feature type="compositionally biased region" description="Basic and acidic residues" evidence="10">
    <location>
        <begin position="1"/>
        <end position="17"/>
    </location>
</feature>
<name>A0A0D2CVS4_9EURO</name>